<dbReference type="Pfam" id="PF00096">
    <property type="entry name" value="zf-C2H2"/>
    <property type="match status" value="1"/>
</dbReference>
<dbReference type="GO" id="GO:0008270">
    <property type="term" value="F:zinc ion binding"/>
    <property type="evidence" value="ECO:0007669"/>
    <property type="project" value="UniProtKB-KW"/>
</dbReference>
<comment type="caution">
    <text evidence="11">The sequence shown here is derived from an EMBL/GenBank/DDBJ whole genome shotgun (WGS) entry which is preliminary data.</text>
</comment>
<dbReference type="InterPro" id="IPR036236">
    <property type="entry name" value="Znf_C2H2_sf"/>
</dbReference>
<feature type="domain" description="C2H2-type" evidence="10">
    <location>
        <begin position="54"/>
        <end position="84"/>
    </location>
</feature>
<feature type="domain" description="C2H2-type" evidence="10">
    <location>
        <begin position="85"/>
        <end position="115"/>
    </location>
</feature>
<feature type="region of interest" description="Disordered" evidence="9">
    <location>
        <begin position="98"/>
        <end position="168"/>
    </location>
</feature>
<evidence type="ECO:0000256" key="5">
    <source>
        <dbReference type="ARBA" id="ARBA00023015"/>
    </source>
</evidence>
<feature type="compositionally biased region" description="Polar residues" evidence="9">
    <location>
        <begin position="157"/>
        <end position="166"/>
    </location>
</feature>
<protein>
    <recommendedName>
        <fullName evidence="10">C2H2-type domain-containing protein</fullName>
    </recommendedName>
</protein>
<reference evidence="11 12" key="1">
    <citation type="journal article" date="2019" name="Nat. Ecol. Evol.">
        <title>Megaphylogeny resolves global patterns of mushroom evolution.</title>
        <authorList>
            <person name="Varga T."/>
            <person name="Krizsan K."/>
            <person name="Foldi C."/>
            <person name="Dima B."/>
            <person name="Sanchez-Garcia M."/>
            <person name="Sanchez-Ramirez S."/>
            <person name="Szollosi G.J."/>
            <person name="Szarkandi J.G."/>
            <person name="Papp V."/>
            <person name="Albert L."/>
            <person name="Andreopoulos W."/>
            <person name="Angelini C."/>
            <person name="Antonin V."/>
            <person name="Barry K.W."/>
            <person name="Bougher N.L."/>
            <person name="Buchanan P."/>
            <person name="Buyck B."/>
            <person name="Bense V."/>
            <person name="Catcheside P."/>
            <person name="Chovatia M."/>
            <person name="Cooper J."/>
            <person name="Damon W."/>
            <person name="Desjardin D."/>
            <person name="Finy P."/>
            <person name="Geml J."/>
            <person name="Haridas S."/>
            <person name="Hughes K."/>
            <person name="Justo A."/>
            <person name="Karasinski D."/>
            <person name="Kautmanova I."/>
            <person name="Kiss B."/>
            <person name="Kocsube S."/>
            <person name="Kotiranta H."/>
            <person name="LaButti K.M."/>
            <person name="Lechner B.E."/>
            <person name="Liimatainen K."/>
            <person name="Lipzen A."/>
            <person name="Lukacs Z."/>
            <person name="Mihaltcheva S."/>
            <person name="Morgado L.N."/>
            <person name="Niskanen T."/>
            <person name="Noordeloos M.E."/>
            <person name="Ohm R.A."/>
            <person name="Ortiz-Santana B."/>
            <person name="Ovrebo C."/>
            <person name="Racz N."/>
            <person name="Riley R."/>
            <person name="Savchenko A."/>
            <person name="Shiryaev A."/>
            <person name="Soop K."/>
            <person name="Spirin V."/>
            <person name="Szebenyi C."/>
            <person name="Tomsovsky M."/>
            <person name="Tulloss R.E."/>
            <person name="Uehling J."/>
            <person name="Grigoriev I.V."/>
            <person name="Vagvolgyi C."/>
            <person name="Papp T."/>
            <person name="Martin F.M."/>
            <person name="Miettinen O."/>
            <person name="Hibbett D.S."/>
            <person name="Nagy L.G."/>
        </authorList>
    </citation>
    <scope>NUCLEOTIDE SEQUENCE [LARGE SCALE GENOMIC DNA]</scope>
    <source>
        <strain evidence="11 12">FP101781</strain>
    </source>
</reference>
<dbReference type="InterPro" id="IPR051061">
    <property type="entry name" value="Zinc_finger_trans_reg"/>
</dbReference>
<evidence type="ECO:0000256" key="7">
    <source>
        <dbReference type="ARBA" id="ARBA00023242"/>
    </source>
</evidence>
<accession>A0A4Y7T6U5</accession>
<evidence type="ECO:0000313" key="12">
    <source>
        <dbReference type="Proteomes" id="UP000298030"/>
    </source>
</evidence>
<evidence type="ECO:0000256" key="1">
    <source>
        <dbReference type="ARBA" id="ARBA00004123"/>
    </source>
</evidence>
<dbReference type="OrthoDB" id="654211at2759"/>
<sequence>MPADRTAARSSKKKSEAVTLDDRTCKVCGTVMGRSADLARHMNTHLAPGQAKKFECSFDDCRFSSAQKANLKAHVNGRHTAETKYPCEVLGCSKVYGDQSSLSRHNTRAHSKGKSSKSGQRDDKDKAKASKNPGEKSLEPPPSTPAEAEAGPFHPATTHQSPSDPTVYTAPLGNYKALAPPTGSVELSFTKEFPIDLPNDFHDETPFTSSNVLDFDLNSMNAWGNGQYSLRSEPFAYQSGFQDACLQNDLQSNWHFGQGANIWG</sequence>
<keyword evidence="7" id="KW-0539">Nucleus</keyword>
<dbReference type="SMART" id="SM00355">
    <property type="entry name" value="ZnF_C2H2"/>
    <property type="match status" value="3"/>
</dbReference>
<feature type="compositionally biased region" description="Basic and acidic residues" evidence="9">
    <location>
        <begin position="119"/>
        <end position="138"/>
    </location>
</feature>
<proteinExistence type="predicted"/>
<evidence type="ECO:0000256" key="4">
    <source>
        <dbReference type="ARBA" id="ARBA00022833"/>
    </source>
</evidence>
<comment type="subcellular location">
    <subcellularLocation>
        <location evidence="1">Nucleus</location>
    </subcellularLocation>
</comment>
<name>A0A4Y7T6U5_COPMI</name>
<evidence type="ECO:0000256" key="3">
    <source>
        <dbReference type="ARBA" id="ARBA00022771"/>
    </source>
</evidence>
<keyword evidence="12" id="KW-1185">Reference proteome</keyword>
<keyword evidence="3 8" id="KW-0863">Zinc-finger</keyword>
<dbReference type="STRING" id="71717.A0A4Y7T6U5"/>
<evidence type="ECO:0000256" key="8">
    <source>
        <dbReference type="PROSITE-ProRule" id="PRU00042"/>
    </source>
</evidence>
<dbReference type="PROSITE" id="PS00028">
    <property type="entry name" value="ZINC_FINGER_C2H2_1"/>
    <property type="match status" value="2"/>
</dbReference>
<evidence type="ECO:0000256" key="6">
    <source>
        <dbReference type="ARBA" id="ARBA00023163"/>
    </source>
</evidence>
<feature type="compositionally biased region" description="Basic residues" evidence="9">
    <location>
        <begin position="105"/>
        <end position="115"/>
    </location>
</feature>
<dbReference type="EMBL" id="QPFP01000026">
    <property type="protein sequence ID" value="TEB29678.1"/>
    <property type="molecule type" value="Genomic_DNA"/>
</dbReference>
<evidence type="ECO:0000313" key="11">
    <source>
        <dbReference type="EMBL" id="TEB29678.1"/>
    </source>
</evidence>
<feature type="domain" description="C2H2-type" evidence="10">
    <location>
        <begin position="23"/>
        <end position="50"/>
    </location>
</feature>
<dbReference type="GO" id="GO:0005634">
    <property type="term" value="C:nucleus"/>
    <property type="evidence" value="ECO:0007669"/>
    <property type="project" value="UniProtKB-SubCell"/>
</dbReference>
<keyword evidence="2" id="KW-0479">Metal-binding</keyword>
<dbReference type="PANTHER" id="PTHR46179">
    <property type="entry name" value="ZINC FINGER PROTEIN"/>
    <property type="match status" value="1"/>
</dbReference>
<evidence type="ECO:0000259" key="10">
    <source>
        <dbReference type="PROSITE" id="PS50157"/>
    </source>
</evidence>
<dbReference type="Gene3D" id="3.30.160.60">
    <property type="entry name" value="Classic Zinc Finger"/>
    <property type="match status" value="2"/>
</dbReference>
<gene>
    <name evidence="11" type="ORF">FA13DRAFT_1815109</name>
</gene>
<evidence type="ECO:0000256" key="9">
    <source>
        <dbReference type="SAM" id="MobiDB-lite"/>
    </source>
</evidence>
<keyword evidence="4" id="KW-0862">Zinc</keyword>
<evidence type="ECO:0000256" key="2">
    <source>
        <dbReference type="ARBA" id="ARBA00022723"/>
    </source>
</evidence>
<dbReference type="GO" id="GO:0006357">
    <property type="term" value="P:regulation of transcription by RNA polymerase II"/>
    <property type="evidence" value="ECO:0007669"/>
    <property type="project" value="TreeGrafter"/>
</dbReference>
<dbReference type="SUPFAM" id="SSF57667">
    <property type="entry name" value="beta-beta-alpha zinc fingers"/>
    <property type="match status" value="1"/>
</dbReference>
<dbReference type="AlphaFoldDB" id="A0A4Y7T6U5"/>
<dbReference type="Proteomes" id="UP000298030">
    <property type="component" value="Unassembled WGS sequence"/>
</dbReference>
<organism evidence="11 12">
    <name type="scientific">Coprinellus micaceus</name>
    <name type="common">Glistening ink-cap mushroom</name>
    <name type="synonym">Coprinus micaceus</name>
    <dbReference type="NCBI Taxonomy" id="71717"/>
    <lineage>
        <taxon>Eukaryota</taxon>
        <taxon>Fungi</taxon>
        <taxon>Dikarya</taxon>
        <taxon>Basidiomycota</taxon>
        <taxon>Agaricomycotina</taxon>
        <taxon>Agaricomycetes</taxon>
        <taxon>Agaricomycetidae</taxon>
        <taxon>Agaricales</taxon>
        <taxon>Agaricineae</taxon>
        <taxon>Psathyrellaceae</taxon>
        <taxon>Coprinellus</taxon>
    </lineage>
</organism>
<dbReference type="PANTHER" id="PTHR46179:SF13">
    <property type="entry name" value="C2H2-TYPE DOMAIN-CONTAINING PROTEIN"/>
    <property type="match status" value="1"/>
</dbReference>
<dbReference type="PROSITE" id="PS50157">
    <property type="entry name" value="ZINC_FINGER_C2H2_2"/>
    <property type="match status" value="3"/>
</dbReference>
<dbReference type="InterPro" id="IPR013087">
    <property type="entry name" value="Znf_C2H2_type"/>
</dbReference>
<keyword evidence="5" id="KW-0805">Transcription regulation</keyword>
<keyword evidence="6" id="KW-0804">Transcription</keyword>